<dbReference type="InterPro" id="IPR043502">
    <property type="entry name" value="DNA/RNA_pol_sf"/>
</dbReference>
<dbReference type="EMBL" id="SMMG02000005">
    <property type="protein sequence ID" value="KAA3473729.1"/>
    <property type="molecule type" value="Genomic_DNA"/>
</dbReference>
<keyword evidence="1" id="KW-0808">Transferase</keyword>
<dbReference type="AlphaFoldDB" id="A0A5B6VVZ6"/>
<keyword evidence="1" id="KW-0548">Nucleotidyltransferase</keyword>
<accession>A0A5B6VVZ6</accession>
<organism evidence="1 2">
    <name type="scientific">Gossypium australe</name>
    <dbReference type="NCBI Taxonomy" id="47621"/>
    <lineage>
        <taxon>Eukaryota</taxon>
        <taxon>Viridiplantae</taxon>
        <taxon>Streptophyta</taxon>
        <taxon>Embryophyta</taxon>
        <taxon>Tracheophyta</taxon>
        <taxon>Spermatophyta</taxon>
        <taxon>Magnoliopsida</taxon>
        <taxon>eudicotyledons</taxon>
        <taxon>Gunneridae</taxon>
        <taxon>Pentapetalae</taxon>
        <taxon>rosids</taxon>
        <taxon>malvids</taxon>
        <taxon>Malvales</taxon>
        <taxon>Malvaceae</taxon>
        <taxon>Malvoideae</taxon>
        <taxon>Gossypium</taxon>
    </lineage>
</organism>
<dbReference type="GO" id="GO:0003964">
    <property type="term" value="F:RNA-directed DNA polymerase activity"/>
    <property type="evidence" value="ECO:0007669"/>
    <property type="project" value="UniProtKB-KW"/>
</dbReference>
<keyword evidence="1" id="KW-0695">RNA-directed DNA polymerase</keyword>
<protein>
    <submittedName>
        <fullName evidence="1">RNA-directed DNA polymerase-like protein</fullName>
    </submittedName>
</protein>
<dbReference type="OrthoDB" id="1689949at2759"/>
<evidence type="ECO:0000313" key="1">
    <source>
        <dbReference type="EMBL" id="KAA3473729.1"/>
    </source>
</evidence>
<proteinExistence type="predicted"/>
<keyword evidence="2" id="KW-1185">Reference proteome</keyword>
<evidence type="ECO:0000313" key="2">
    <source>
        <dbReference type="Proteomes" id="UP000325315"/>
    </source>
</evidence>
<reference evidence="2" key="1">
    <citation type="journal article" date="2019" name="Plant Biotechnol. J.">
        <title>Genome sequencing of the Australian wild diploid species Gossypium australe highlights disease resistance and delayed gland morphogenesis.</title>
        <authorList>
            <person name="Cai Y."/>
            <person name="Cai X."/>
            <person name="Wang Q."/>
            <person name="Wang P."/>
            <person name="Zhang Y."/>
            <person name="Cai C."/>
            <person name="Xu Y."/>
            <person name="Wang K."/>
            <person name="Zhou Z."/>
            <person name="Wang C."/>
            <person name="Geng S."/>
            <person name="Li B."/>
            <person name="Dong Q."/>
            <person name="Hou Y."/>
            <person name="Wang H."/>
            <person name="Ai P."/>
            <person name="Liu Z."/>
            <person name="Yi F."/>
            <person name="Sun M."/>
            <person name="An G."/>
            <person name="Cheng J."/>
            <person name="Zhang Y."/>
            <person name="Shi Q."/>
            <person name="Xie Y."/>
            <person name="Shi X."/>
            <person name="Chang Y."/>
            <person name="Huang F."/>
            <person name="Chen Y."/>
            <person name="Hong S."/>
            <person name="Mi L."/>
            <person name="Sun Q."/>
            <person name="Zhang L."/>
            <person name="Zhou B."/>
            <person name="Peng R."/>
            <person name="Zhang X."/>
            <person name="Liu F."/>
        </authorList>
    </citation>
    <scope>NUCLEOTIDE SEQUENCE [LARGE SCALE GENOMIC DNA]</scope>
    <source>
        <strain evidence="2">cv. PA1801</strain>
    </source>
</reference>
<sequence>MKEVVKKEIIKWLEVRIIYPISNSPWMSPVQYNQILVALEDQHKKTITCLYDTFFVRDPYGNYLDNLAKVLNRCEEANLVIN</sequence>
<comment type="caution">
    <text evidence="1">The sequence shown here is derived from an EMBL/GenBank/DDBJ whole genome shotgun (WGS) entry which is preliminary data.</text>
</comment>
<gene>
    <name evidence="1" type="ORF">EPI10_024088</name>
</gene>
<name>A0A5B6VVZ6_9ROSI</name>
<dbReference type="SUPFAM" id="SSF56672">
    <property type="entry name" value="DNA/RNA polymerases"/>
    <property type="match status" value="1"/>
</dbReference>
<dbReference type="Proteomes" id="UP000325315">
    <property type="component" value="Unassembled WGS sequence"/>
</dbReference>